<dbReference type="Pfam" id="PF18625">
    <property type="entry name" value="EspB_PE"/>
    <property type="match status" value="1"/>
</dbReference>
<feature type="compositionally biased region" description="Basic and acidic residues" evidence="1">
    <location>
        <begin position="536"/>
        <end position="551"/>
    </location>
</feature>
<sequence length="569" mass="61186">MKIGETATTASPPPRRSNSGTDTREDPSGPPCAHRHFGPSAFYSDRPTNGLSTRRRAEMMQTLNVEYQELMARADEIAQPLPPIPPTNPSPPCEISFVKDAATQLALNADTMRLYLTSSEREWQRLAKSLRDAAKAYEEVDTDSAAALDKELSDSAETSDSGADRVMSAMCDPNQEFPDAHLIFPPEPPPFEYPYYPVKQAAKEIEAGDQGVAFRAFARDWDAFQRALQQETLYRFRPFLSWTGEARNAVEANFDQQRRWVNSMVALCSELASQANKVANAHKKAAFVTHDFAQDDEHPTTKEIALCDHWYKYYVTNNYNADDAILWYQNLQRQSEESLARYVRNAQLPLPPVIPERAPSAWGFEVPNLGDGEHTDGGKNPFDPNPDDPNNPYGLKDPSAGANLPWTGAPGFPPLPSVPNPGMPSTPTAADTAELSQALKDVKGAGGAGVRPASVGGAGVRIPPLPSTPLQSSTPLQAVPGTGAAAGPAAMSPTPAAGAGRGMPGSGAAMGGGTGGMAPTTPGGQGQQSAGKAKRVQSEDKPLYIEQRKWTEAVLGNRPRRPMPEKAAS</sequence>
<dbReference type="InterPro" id="IPR041275">
    <property type="entry name" value="EspB_PE"/>
</dbReference>
<feature type="compositionally biased region" description="Gly residues" evidence="1">
    <location>
        <begin position="499"/>
        <end position="516"/>
    </location>
</feature>
<dbReference type="RefSeq" id="WP_239721993.1">
    <property type="nucleotide sequence ID" value="NZ_CP092423.2"/>
</dbReference>
<feature type="domain" description="ESX-1 secretion-associated protein EspB PE" evidence="2">
    <location>
        <begin position="68"/>
        <end position="142"/>
    </location>
</feature>
<evidence type="ECO:0000256" key="1">
    <source>
        <dbReference type="SAM" id="MobiDB-lite"/>
    </source>
</evidence>
<evidence type="ECO:0000313" key="4">
    <source>
        <dbReference type="EMBL" id="ULP43021.1"/>
    </source>
</evidence>
<evidence type="ECO:0000259" key="3">
    <source>
        <dbReference type="Pfam" id="PF21856"/>
    </source>
</evidence>
<feature type="region of interest" description="Disordered" evidence="1">
    <location>
        <begin position="465"/>
        <end position="569"/>
    </location>
</feature>
<feature type="compositionally biased region" description="Low complexity" evidence="1">
    <location>
        <begin position="468"/>
        <end position="498"/>
    </location>
</feature>
<dbReference type="Pfam" id="PF21856">
    <property type="entry name" value="EspB_PPE"/>
    <property type="match status" value="1"/>
</dbReference>
<organism evidence="4 5">
    <name type="scientific">Mycobacterium lentiflavum</name>
    <dbReference type="NCBI Taxonomy" id="141349"/>
    <lineage>
        <taxon>Bacteria</taxon>
        <taxon>Bacillati</taxon>
        <taxon>Actinomycetota</taxon>
        <taxon>Actinomycetes</taxon>
        <taxon>Mycobacteriales</taxon>
        <taxon>Mycobacteriaceae</taxon>
        <taxon>Mycobacterium</taxon>
        <taxon>Mycobacterium simiae complex</taxon>
    </lineage>
</organism>
<evidence type="ECO:0000259" key="2">
    <source>
        <dbReference type="Pfam" id="PF18625"/>
    </source>
</evidence>
<dbReference type="InterPro" id="IPR054056">
    <property type="entry name" value="EspB_PPE"/>
</dbReference>
<proteinExistence type="predicted"/>
<evidence type="ECO:0008006" key="6">
    <source>
        <dbReference type="Google" id="ProtNLM"/>
    </source>
</evidence>
<keyword evidence="5" id="KW-1185">Reference proteome</keyword>
<dbReference type="EMBL" id="CP092423">
    <property type="protein sequence ID" value="ULP43021.1"/>
    <property type="molecule type" value="Genomic_DNA"/>
</dbReference>
<feature type="domain" description="ESX-1 secretion-associated protein EspB PPE" evidence="3">
    <location>
        <begin position="195"/>
        <end position="361"/>
    </location>
</feature>
<reference evidence="4" key="1">
    <citation type="submission" date="2022-08" db="EMBL/GenBank/DDBJ databases">
        <title>Complete genome sequence of 14 non-tuberculosis mycobacteria type-strains.</title>
        <authorList>
            <person name="Igarashi Y."/>
            <person name="Osugi A."/>
            <person name="Mitarai S."/>
        </authorList>
    </citation>
    <scope>NUCLEOTIDE SEQUENCE</scope>
    <source>
        <strain evidence="4">ATCC 51985</strain>
    </source>
</reference>
<name>A0ABY3UXA4_MYCLN</name>
<feature type="region of interest" description="Disordered" evidence="1">
    <location>
        <begin position="1"/>
        <end position="52"/>
    </location>
</feature>
<feature type="compositionally biased region" description="Pro residues" evidence="1">
    <location>
        <begin position="411"/>
        <end position="424"/>
    </location>
</feature>
<protein>
    <recommendedName>
        <fullName evidence="6">Alanine and glycine rich protein</fullName>
    </recommendedName>
</protein>
<evidence type="ECO:0000313" key="5">
    <source>
        <dbReference type="Proteomes" id="UP001055171"/>
    </source>
</evidence>
<gene>
    <name evidence="4" type="ORF">MJO58_03180</name>
</gene>
<accession>A0ABY3UXA4</accession>
<dbReference type="Proteomes" id="UP001055171">
    <property type="component" value="Chromosome"/>
</dbReference>
<feature type="compositionally biased region" description="Polar residues" evidence="1">
    <location>
        <begin position="1"/>
        <end position="21"/>
    </location>
</feature>
<feature type="region of interest" description="Disordered" evidence="1">
    <location>
        <begin position="361"/>
        <end position="430"/>
    </location>
</feature>